<keyword evidence="8 14" id="KW-1278">Translocase</keyword>
<feature type="binding site" evidence="12">
    <location>
        <position position="182"/>
    </location>
    <ligand>
        <name>ATP</name>
        <dbReference type="ChEBI" id="CHEBI:30616"/>
    </ligand>
</feature>
<keyword evidence="10 14" id="KW-0472">Membrane</keyword>
<evidence type="ECO:0000256" key="14">
    <source>
        <dbReference type="RuleBase" id="RU362033"/>
    </source>
</evidence>
<keyword evidence="17" id="KW-1185">Reference proteome</keyword>
<dbReference type="PANTHER" id="PTHR24092:SF175">
    <property type="entry name" value="PHOSPHOLIPID-TRANSPORTING ATPASE"/>
    <property type="match status" value="1"/>
</dbReference>
<feature type="transmembrane region" description="Helical" evidence="14">
    <location>
        <begin position="375"/>
        <end position="393"/>
    </location>
</feature>
<comment type="subcellular location">
    <subcellularLocation>
        <location evidence="1 14">Membrane</location>
        <topology evidence="1 14">Multi-pass membrane protein</topology>
    </subcellularLocation>
</comment>
<dbReference type="SUPFAM" id="SSF81660">
    <property type="entry name" value="Metal cation-transporting ATPase, ATP-binding domain N"/>
    <property type="match status" value="1"/>
</dbReference>
<proteinExistence type="inferred from homology"/>
<dbReference type="InterPro" id="IPR023214">
    <property type="entry name" value="HAD_sf"/>
</dbReference>
<evidence type="ECO:0000256" key="9">
    <source>
        <dbReference type="ARBA" id="ARBA00022989"/>
    </source>
</evidence>
<evidence type="ECO:0000256" key="5">
    <source>
        <dbReference type="ARBA" id="ARBA00022741"/>
    </source>
</evidence>
<feature type="binding site" evidence="12">
    <location>
        <position position="289"/>
    </location>
    <ligand>
        <name>ATP</name>
        <dbReference type="ChEBI" id="CHEBI:30616"/>
    </ligand>
</feature>
<dbReference type="InterPro" id="IPR006539">
    <property type="entry name" value="P-type_ATPase_IV"/>
</dbReference>
<evidence type="ECO:0000313" key="17">
    <source>
        <dbReference type="Proteomes" id="UP001567538"/>
    </source>
</evidence>
<feature type="domain" description="P-type ATPase C-terminal" evidence="15">
    <location>
        <begin position="341"/>
        <end position="475"/>
    </location>
</feature>
<dbReference type="InterPro" id="IPR032630">
    <property type="entry name" value="P_typ_ATPase_c"/>
</dbReference>
<keyword evidence="5 12" id="KW-0547">Nucleotide-binding</keyword>
<name>A0ABD1IIG7_SALDI</name>
<evidence type="ECO:0000256" key="6">
    <source>
        <dbReference type="ARBA" id="ARBA00022840"/>
    </source>
</evidence>
<evidence type="ECO:0000259" key="15">
    <source>
        <dbReference type="Pfam" id="PF16212"/>
    </source>
</evidence>
<feature type="binding site" evidence="12">
    <location>
        <position position="183"/>
    </location>
    <ligand>
        <name>ATP</name>
        <dbReference type="ChEBI" id="CHEBI:30616"/>
    </ligand>
</feature>
<gene>
    <name evidence="16" type="primary">ALA9</name>
    <name evidence="16" type="ORF">AAHA92_00112</name>
</gene>
<dbReference type="InterPro" id="IPR036412">
    <property type="entry name" value="HAD-like_sf"/>
</dbReference>
<dbReference type="InterPro" id="IPR023298">
    <property type="entry name" value="ATPase_P-typ_TM_dom_sf"/>
</dbReference>
<evidence type="ECO:0000256" key="3">
    <source>
        <dbReference type="ARBA" id="ARBA00022692"/>
    </source>
</evidence>
<dbReference type="InterPro" id="IPR001757">
    <property type="entry name" value="P_typ_ATPase"/>
</dbReference>
<dbReference type="Proteomes" id="UP001567538">
    <property type="component" value="Unassembled WGS sequence"/>
</dbReference>
<protein>
    <recommendedName>
        <fullName evidence="14">Phospholipid-transporting ATPase</fullName>
        <ecNumber evidence="14">7.6.2.1</ecNumber>
    </recommendedName>
</protein>
<evidence type="ECO:0000256" key="8">
    <source>
        <dbReference type="ARBA" id="ARBA00022967"/>
    </source>
</evidence>
<dbReference type="EC" id="7.6.2.1" evidence="14"/>
<dbReference type="SUPFAM" id="SSF56784">
    <property type="entry name" value="HAD-like"/>
    <property type="match status" value="1"/>
</dbReference>
<dbReference type="GO" id="GO:0140326">
    <property type="term" value="F:ATPase-coupled intramembrane lipid transporter activity"/>
    <property type="evidence" value="ECO:0007669"/>
    <property type="project" value="UniProtKB-EC"/>
</dbReference>
<dbReference type="Pfam" id="PF16212">
    <property type="entry name" value="PhoLip_ATPase_C"/>
    <property type="match status" value="1"/>
</dbReference>
<dbReference type="SUPFAM" id="SSF81665">
    <property type="entry name" value="Calcium ATPase, transmembrane domain M"/>
    <property type="match status" value="1"/>
</dbReference>
<dbReference type="InterPro" id="IPR023299">
    <property type="entry name" value="ATPase_P-typ_cyto_dom_N"/>
</dbReference>
<evidence type="ECO:0000256" key="4">
    <source>
        <dbReference type="ARBA" id="ARBA00022723"/>
    </source>
</evidence>
<evidence type="ECO:0000256" key="12">
    <source>
        <dbReference type="PIRSR" id="PIRSR606539-2"/>
    </source>
</evidence>
<evidence type="ECO:0000256" key="11">
    <source>
        <dbReference type="ARBA" id="ARBA00034036"/>
    </source>
</evidence>
<feature type="binding site" evidence="13">
    <location>
        <position position="319"/>
    </location>
    <ligand>
        <name>Mg(2+)</name>
        <dbReference type="ChEBI" id="CHEBI:18420"/>
    </ligand>
</feature>
<dbReference type="FunFam" id="3.40.50.1000:FF:000014">
    <property type="entry name" value="Phospholipid-transporting ATPase"/>
    <property type="match status" value="1"/>
</dbReference>
<feature type="binding site" evidence="12">
    <location>
        <position position="295"/>
    </location>
    <ligand>
        <name>ATP</name>
        <dbReference type="ChEBI" id="CHEBI:30616"/>
    </ligand>
</feature>
<comment type="caution">
    <text evidence="14">Lacks conserved residue(s) required for the propagation of feature annotation.</text>
</comment>
<dbReference type="NCBIfam" id="TIGR01494">
    <property type="entry name" value="ATPase_P-type"/>
    <property type="match status" value="1"/>
</dbReference>
<sequence length="509" mass="57288">MVKEGIEDWRRNQQDVEVNNRKEWYPVSGERVEWSYKLLNVLEFDSSRKRMSVIVRNEEGKLLLFCKGADSVMFERLAENGREYEKETREHVNEYADTGLRTLILAYRKLSEEEYTLFNEKFTEAKNAVSANRQELIDEVTEEIEKDMILLGATAVEDKLQQGVPECIDKLAQAGIKIWVLTGDKMETAINIGYACSLLREGMKQILVSLDTEEITTVEKTGDKNVIAKASKQSVLQQITEGKSLVANSGSEAFALIIDGKSLAYALDDGVKNLFLDLAIGCASVICCRSSPKQKALVTRLVKDGIHKTTLAIGDGANDVGMLQEADIGIGISGVEGMQAVMSSDIAIAQFRFLERLLLVHGHWCYRRISSMICYFFYKNVTFGITLFLYEAHSSFSGQTAYNDWFLSLYNVFFTSLPVIAMGVFDQDVSARLCLKFPLLYQEGVQNSLFSWRRIVGWMLNGVSSAVIIYYFCARTGAVIIDSTWLVFGFGALLVVHWSWGRDALIFLL</sequence>
<feature type="binding site" evidence="12">
    <location>
        <position position="67"/>
    </location>
    <ligand>
        <name>ATP</name>
        <dbReference type="ChEBI" id="CHEBI:30616"/>
    </ligand>
</feature>
<evidence type="ECO:0000313" key="16">
    <source>
        <dbReference type="EMBL" id="KAL1568501.1"/>
    </source>
</evidence>
<evidence type="ECO:0000256" key="7">
    <source>
        <dbReference type="ARBA" id="ARBA00022842"/>
    </source>
</evidence>
<comment type="cofactor">
    <cofactor evidence="13">
        <name>Mg(2+)</name>
        <dbReference type="ChEBI" id="CHEBI:18420"/>
    </cofactor>
</comment>
<keyword evidence="3 14" id="KW-0812">Transmembrane</keyword>
<feature type="binding site" evidence="12">
    <location>
        <position position="101"/>
    </location>
    <ligand>
        <name>ATP</name>
        <dbReference type="ChEBI" id="CHEBI:30616"/>
    </ligand>
</feature>
<feature type="binding site" evidence="12">
    <location>
        <position position="184"/>
    </location>
    <ligand>
        <name>ATP</name>
        <dbReference type="ChEBI" id="CHEBI:30616"/>
    </ligand>
</feature>
<evidence type="ECO:0000256" key="2">
    <source>
        <dbReference type="ARBA" id="ARBA00008109"/>
    </source>
</evidence>
<feature type="transmembrane region" description="Helical" evidence="14">
    <location>
        <begin position="405"/>
        <end position="425"/>
    </location>
</feature>
<dbReference type="GO" id="GO:0000287">
    <property type="term" value="F:magnesium ion binding"/>
    <property type="evidence" value="ECO:0007669"/>
    <property type="project" value="UniProtKB-UniRule"/>
</dbReference>
<evidence type="ECO:0000256" key="10">
    <source>
        <dbReference type="ARBA" id="ARBA00023136"/>
    </source>
</evidence>
<dbReference type="Gene3D" id="3.40.50.1000">
    <property type="entry name" value="HAD superfamily/HAD-like"/>
    <property type="match status" value="1"/>
</dbReference>
<keyword evidence="6 12" id="KW-0067">ATP-binding</keyword>
<dbReference type="GO" id="GO:0016020">
    <property type="term" value="C:membrane"/>
    <property type="evidence" value="ECO:0007669"/>
    <property type="project" value="UniProtKB-SubCell"/>
</dbReference>
<comment type="similarity">
    <text evidence="2 14">Belongs to the cation transport ATPase (P-type) (TC 3.A.3) family. Type IV subfamily.</text>
</comment>
<feature type="binding site" evidence="12">
    <location>
        <position position="44"/>
    </location>
    <ligand>
        <name>ATP</name>
        <dbReference type="ChEBI" id="CHEBI:30616"/>
    </ligand>
</feature>
<comment type="catalytic activity">
    <reaction evidence="11 14">
        <text>ATP + H2O + phospholipidSide 1 = ADP + phosphate + phospholipidSide 2.</text>
        <dbReference type="EC" id="7.6.2.1"/>
    </reaction>
</comment>
<feature type="transmembrane region" description="Helical" evidence="14">
    <location>
        <begin position="479"/>
        <end position="500"/>
    </location>
</feature>
<feature type="binding site" evidence="12">
    <location>
        <position position="318"/>
    </location>
    <ligand>
        <name>ATP</name>
        <dbReference type="ChEBI" id="CHEBI:30616"/>
    </ligand>
</feature>
<dbReference type="Pfam" id="PF13246">
    <property type="entry name" value="Cation_ATPase"/>
    <property type="match status" value="1"/>
</dbReference>
<feature type="binding site" evidence="12">
    <location>
        <position position="319"/>
    </location>
    <ligand>
        <name>ATP</name>
        <dbReference type="ChEBI" id="CHEBI:30616"/>
    </ligand>
</feature>
<feature type="binding site" evidence="13">
    <location>
        <position position="315"/>
    </location>
    <ligand>
        <name>Mg(2+)</name>
        <dbReference type="ChEBI" id="CHEBI:18420"/>
    </ligand>
</feature>
<evidence type="ECO:0000256" key="1">
    <source>
        <dbReference type="ARBA" id="ARBA00004141"/>
    </source>
</evidence>
<dbReference type="NCBIfam" id="TIGR01652">
    <property type="entry name" value="ATPase-Plipid"/>
    <property type="match status" value="1"/>
</dbReference>
<dbReference type="AlphaFoldDB" id="A0ABD1IIG7"/>
<keyword evidence="4 13" id="KW-0479">Metal-binding</keyword>
<dbReference type="EMBL" id="JBEAFC010000001">
    <property type="protein sequence ID" value="KAL1568501.1"/>
    <property type="molecule type" value="Genomic_DNA"/>
</dbReference>
<feature type="transmembrane region" description="Helical" evidence="14">
    <location>
        <begin position="455"/>
        <end position="472"/>
    </location>
</feature>
<evidence type="ECO:0000256" key="13">
    <source>
        <dbReference type="PIRSR" id="PIRSR606539-3"/>
    </source>
</evidence>
<dbReference type="Gene3D" id="3.40.1110.10">
    <property type="entry name" value="Calcium-transporting ATPase, cytoplasmic domain N"/>
    <property type="match status" value="1"/>
</dbReference>
<keyword evidence="7 13" id="KW-0460">Magnesium</keyword>
<reference evidence="16 17" key="1">
    <citation type="submission" date="2024-06" db="EMBL/GenBank/DDBJ databases">
        <title>A chromosome level genome sequence of Diviner's sage (Salvia divinorum).</title>
        <authorList>
            <person name="Ford S.A."/>
            <person name="Ro D.-K."/>
            <person name="Ness R.W."/>
            <person name="Phillips M.A."/>
        </authorList>
    </citation>
    <scope>NUCLEOTIDE SEQUENCE [LARGE SCALE GENOMIC DNA]</scope>
    <source>
        <strain evidence="16">SAF-2024a</strain>
        <tissue evidence="16">Leaf</tissue>
    </source>
</reference>
<accession>A0ABD1IIG7</accession>
<keyword evidence="9 14" id="KW-1133">Transmembrane helix</keyword>
<dbReference type="PANTHER" id="PTHR24092">
    <property type="entry name" value="PROBABLE PHOSPHOLIPID-TRANSPORTING ATPASE"/>
    <property type="match status" value="1"/>
</dbReference>
<dbReference type="GO" id="GO:0005524">
    <property type="term" value="F:ATP binding"/>
    <property type="evidence" value="ECO:0007669"/>
    <property type="project" value="UniProtKB-UniRule"/>
</dbReference>
<organism evidence="16 17">
    <name type="scientific">Salvia divinorum</name>
    <name type="common">Maria pastora</name>
    <name type="synonym">Diviner's sage</name>
    <dbReference type="NCBI Taxonomy" id="28513"/>
    <lineage>
        <taxon>Eukaryota</taxon>
        <taxon>Viridiplantae</taxon>
        <taxon>Streptophyta</taxon>
        <taxon>Embryophyta</taxon>
        <taxon>Tracheophyta</taxon>
        <taxon>Spermatophyta</taxon>
        <taxon>Magnoliopsida</taxon>
        <taxon>eudicotyledons</taxon>
        <taxon>Gunneridae</taxon>
        <taxon>Pentapetalae</taxon>
        <taxon>asterids</taxon>
        <taxon>lamiids</taxon>
        <taxon>Lamiales</taxon>
        <taxon>Lamiaceae</taxon>
        <taxon>Nepetoideae</taxon>
        <taxon>Mentheae</taxon>
        <taxon>Salviinae</taxon>
        <taxon>Salvia</taxon>
        <taxon>Salvia subgen. Calosphace</taxon>
    </lineage>
</organism>
<comment type="caution">
    <text evidence="16">The sequence shown here is derived from an EMBL/GenBank/DDBJ whole genome shotgun (WGS) entry which is preliminary data.</text>
</comment>